<gene>
    <name evidence="6" type="ORF">ACFODU_11555</name>
</gene>
<proteinExistence type="predicted"/>
<feature type="transmembrane region" description="Helical" evidence="5">
    <location>
        <begin position="199"/>
        <end position="225"/>
    </location>
</feature>
<evidence type="ECO:0000313" key="7">
    <source>
        <dbReference type="Proteomes" id="UP001595456"/>
    </source>
</evidence>
<protein>
    <submittedName>
        <fullName evidence="6">EI24 domain-containing protein</fullName>
    </submittedName>
</protein>
<evidence type="ECO:0000256" key="2">
    <source>
        <dbReference type="ARBA" id="ARBA00022692"/>
    </source>
</evidence>
<comment type="subcellular location">
    <subcellularLocation>
        <location evidence="1">Membrane</location>
        <topology evidence="1">Multi-pass membrane protein</topology>
    </subcellularLocation>
</comment>
<comment type="caution">
    <text evidence="6">The sequence shown here is derived from an EMBL/GenBank/DDBJ whole genome shotgun (WGS) entry which is preliminary data.</text>
</comment>
<evidence type="ECO:0000256" key="4">
    <source>
        <dbReference type="ARBA" id="ARBA00023136"/>
    </source>
</evidence>
<keyword evidence="4 5" id="KW-0472">Membrane</keyword>
<evidence type="ECO:0000256" key="3">
    <source>
        <dbReference type="ARBA" id="ARBA00022989"/>
    </source>
</evidence>
<accession>A0ABV7E6V1</accession>
<evidence type="ECO:0000256" key="5">
    <source>
        <dbReference type="SAM" id="Phobius"/>
    </source>
</evidence>
<dbReference type="RefSeq" id="WP_336926992.1">
    <property type="nucleotide sequence ID" value="NZ_JBANRO010000010.1"/>
</dbReference>
<keyword evidence="7" id="KW-1185">Reference proteome</keyword>
<organism evidence="6 7">
    <name type="scientific">Alteraurantiacibacter palmitatis</name>
    <dbReference type="NCBI Taxonomy" id="2054628"/>
    <lineage>
        <taxon>Bacteria</taxon>
        <taxon>Pseudomonadati</taxon>
        <taxon>Pseudomonadota</taxon>
        <taxon>Alphaproteobacteria</taxon>
        <taxon>Sphingomonadales</taxon>
        <taxon>Erythrobacteraceae</taxon>
        <taxon>Alteraurantiacibacter</taxon>
    </lineage>
</organism>
<reference evidence="7" key="1">
    <citation type="journal article" date="2019" name="Int. J. Syst. Evol. Microbiol.">
        <title>The Global Catalogue of Microorganisms (GCM) 10K type strain sequencing project: providing services to taxonomists for standard genome sequencing and annotation.</title>
        <authorList>
            <consortium name="The Broad Institute Genomics Platform"/>
            <consortium name="The Broad Institute Genome Sequencing Center for Infectious Disease"/>
            <person name="Wu L."/>
            <person name="Ma J."/>
        </authorList>
    </citation>
    <scope>NUCLEOTIDE SEQUENCE [LARGE SCALE GENOMIC DNA]</scope>
    <source>
        <strain evidence="7">KCTC 52607</strain>
    </source>
</reference>
<dbReference type="Pfam" id="PF07264">
    <property type="entry name" value="EI24"/>
    <property type="match status" value="1"/>
</dbReference>
<dbReference type="Proteomes" id="UP001595456">
    <property type="component" value="Unassembled WGS sequence"/>
</dbReference>
<evidence type="ECO:0000313" key="6">
    <source>
        <dbReference type="EMBL" id="MFC3098423.1"/>
    </source>
</evidence>
<dbReference type="EMBL" id="JBHRST010000018">
    <property type="protein sequence ID" value="MFC3098423.1"/>
    <property type="molecule type" value="Genomic_DNA"/>
</dbReference>
<dbReference type="InterPro" id="IPR059112">
    <property type="entry name" value="CysZ/EI24"/>
</dbReference>
<sequence>MTGIFPALALALRQLSDPAVMRVLGKSVAVTCVLFLALAAAGWFVLDRVLQALGLGEALFAGANDLRALASALLALGGLWLVWRVVAMLVIQFFAADVVQAVEARHYPAAASAARSLTTAQEAKAGLRAAGRAVLFNLAALPLALVLLFTGIGPALVFWAINAALLGRELQDMVWLRHCHVGQAACPVSPTERFLLGGAVAALMLVPFANFLAPVLGAAAATHLVHRKGSK</sequence>
<feature type="transmembrane region" description="Helical" evidence="5">
    <location>
        <begin position="66"/>
        <end position="83"/>
    </location>
</feature>
<keyword evidence="2 5" id="KW-0812">Transmembrane</keyword>
<evidence type="ECO:0000256" key="1">
    <source>
        <dbReference type="ARBA" id="ARBA00004141"/>
    </source>
</evidence>
<feature type="transmembrane region" description="Helical" evidence="5">
    <location>
        <begin position="134"/>
        <end position="161"/>
    </location>
</feature>
<keyword evidence="3 5" id="KW-1133">Transmembrane helix</keyword>
<feature type="transmembrane region" description="Helical" evidence="5">
    <location>
        <begin position="23"/>
        <end position="46"/>
    </location>
</feature>
<name>A0ABV7E6V1_9SPHN</name>